<accession>A0A6J7QQ21</accession>
<dbReference type="InterPro" id="IPR050194">
    <property type="entry name" value="Glycosyltransferase_grp1"/>
</dbReference>
<dbReference type="Pfam" id="PF13439">
    <property type="entry name" value="Glyco_transf_4"/>
    <property type="match status" value="1"/>
</dbReference>
<reference evidence="4" key="1">
    <citation type="submission" date="2020-05" db="EMBL/GenBank/DDBJ databases">
        <authorList>
            <person name="Chiriac C."/>
            <person name="Salcher M."/>
            <person name="Ghai R."/>
            <person name="Kavagutti S V."/>
        </authorList>
    </citation>
    <scope>NUCLEOTIDE SEQUENCE</scope>
</reference>
<feature type="domain" description="Glycosyltransferase subfamily 4-like N-terminal" evidence="2">
    <location>
        <begin position="37"/>
        <end position="194"/>
    </location>
</feature>
<dbReference type="GO" id="GO:0016757">
    <property type="term" value="F:glycosyltransferase activity"/>
    <property type="evidence" value="ECO:0007669"/>
    <property type="project" value="InterPro"/>
</dbReference>
<evidence type="ECO:0000313" key="4">
    <source>
        <dbReference type="EMBL" id="CAB5016194.1"/>
    </source>
</evidence>
<feature type="domain" description="Glycosyl transferase family 1" evidence="1">
    <location>
        <begin position="196"/>
        <end position="358"/>
    </location>
</feature>
<dbReference type="PANTHER" id="PTHR45947:SF3">
    <property type="entry name" value="SULFOQUINOVOSYL TRANSFERASE SQD2"/>
    <property type="match status" value="1"/>
</dbReference>
<dbReference type="AlphaFoldDB" id="A0A6J7QQ21"/>
<dbReference type="Pfam" id="PF00534">
    <property type="entry name" value="Glycos_transf_1"/>
    <property type="match status" value="1"/>
</dbReference>
<evidence type="ECO:0000313" key="3">
    <source>
        <dbReference type="EMBL" id="CAB4897211.1"/>
    </source>
</evidence>
<dbReference type="InterPro" id="IPR001296">
    <property type="entry name" value="Glyco_trans_1"/>
</dbReference>
<dbReference type="EMBL" id="CAFBPQ010000006">
    <property type="protein sequence ID" value="CAB5016194.1"/>
    <property type="molecule type" value="Genomic_DNA"/>
</dbReference>
<organism evidence="4">
    <name type="scientific">freshwater metagenome</name>
    <dbReference type="NCBI Taxonomy" id="449393"/>
    <lineage>
        <taxon>unclassified sequences</taxon>
        <taxon>metagenomes</taxon>
        <taxon>ecological metagenomes</taxon>
    </lineage>
</organism>
<dbReference type="SUPFAM" id="SSF53756">
    <property type="entry name" value="UDP-Glycosyltransferase/glycogen phosphorylase"/>
    <property type="match status" value="1"/>
</dbReference>
<dbReference type="PANTHER" id="PTHR45947">
    <property type="entry name" value="SULFOQUINOVOSYL TRANSFERASE SQD2"/>
    <property type="match status" value="1"/>
</dbReference>
<dbReference type="InterPro" id="IPR028098">
    <property type="entry name" value="Glyco_trans_4-like_N"/>
</dbReference>
<dbReference type="CDD" id="cd03801">
    <property type="entry name" value="GT4_PimA-like"/>
    <property type="match status" value="1"/>
</dbReference>
<sequence length="391" mass="42206">MASTATQLAIRSVGAVTPLGDPLRVVLTCPYSLSVDGGVQGQVLGLARELRAQGVDARVLAPSDGPPPEPGVVSLGPTRRFSSNGSIAPITVGRVVAARTFEAVRALRPDVVHLHEPLSPMHYPLILGTDLPAIGTFHAAHTGRNAWYDTFRYPLAKMVDRLSAITAVSEEARRNVEELTGEGCEIIPNGVDVQIFSQAPPWPSSQPAIAFLGRHEPRKGLAVLLEAFVGIDRAVDLWIMGEGPQTASLRSQYEKYSTPKKRIEWIGHVSESEKAARLGGSTIACFPSLEGESFGIVLLEAMAARTPVVASDLAGYRHVARPNREGIMVHPGDVMGLRSALQELLDKKELRQTMVDAGVRRTEKFLLENVAAKFHELYRAAVAGRQTLPQS</sequence>
<name>A0A6J7QQ21_9ZZZZ</name>
<protein>
    <submittedName>
        <fullName evidence="4">Unannotated protein</fullName>
    </submittedName>
</protein>
<dbReference type="Gene3D" id="3.40.50.2000">
    <property type="entry name" value="Glycogen Phosphorylase B"/>
    <property type="match status" value="2"/>
</dbReference>
<proteinExistence type="predicted"/>
<dbReference type="EMBL" id="CAFBMM010000004">
    <property type="protein sequence ID" value="CAB4897211.1"/>
    <property type="molecule type" value="Genomic_DNA"/>
</dbReference>
<evidence type="ECO:0000259" key="2">
    <source>
        <dbReference type="Pfam" id="PF13439"/>
    </source>
</evidence>
<gene>
    <name evidence="3" type="ORF">UFOPK3605_00273</name>
    <name evidence="4" type="ORF">UFOPK4121_00358</name>
</gene>
<evidence type="ECO:0000259" key="1">
    <source>
        <dbReference type="Pfam" id="PF00534"/>
    </source>
</evidence>